<evidence type="ECO:0000313" key="2">
    <source>
        <dbReference type="Proteomes" id="UP000722336"/>
    </source>
</evidence>
<gene>
    <name evidence="1" type="ORF">KCG44_05210</name>
</gene>
<accession>A0ABS6SCN2</accession>
<evidence type="ECO:0000313" key="1">
    <source>
        <dbReference type="EMBL" id="MBV7256179.1"/>
    </source>
</evidence>
<organism evidence="1 2">
    <name type="scientific">Pacificimonas pallii</name>
    <dbReference type="NCBI Taxonomy" id="2827236"/>
    <lineage>
        <taxon>Bacteria</taxon>
        <taxon>Pseudomonadati</taxon>
        <taxon>Pseudomonadota</taxon>
        <taxon>Alphaproteobacteria</taxon>
        <taxon>Sphingomonadales</taxon>
        <taxon>Sphingosinicellaceae</taxon>
        <taxon>Pacificimonas</taxon>
    </lineage>
</organism>
<keyword evidence="2" id="KW-1185">Reference proteome</keyword>
<protein>
    <recommendedName>
        <fullName evidence="3">Nuclease</fullName>
    </recommendedName>
</protein>
<dbReference type="EMBL" id="JAGSPA010000002">
    <property type="protein sequence ID" value="MBV7256179.1"/>
    <property type="molecule type" value="Genomic_DNA"/>
</dbReference>
<evidence type="ECO:0008006" key="3">
    <source>
        <dbReference type="Google" id="ProtNLM"/>
    </source>
</evidence>
<proteinExistence type="predicted"/>
<sequence length="116" mass="12580">MAAAAPPNRFICQVTGVHDGDGPIYCTDGTKIRLAAVAARELDETCMPGHPCPDASGASARDALRALALHQRLTCEKTGTSYGRVVAWCWREDGLELNAAMIDGGHALRWKKFDRR</sequence>
<dbReference type="Proteomes" id="UP000722336">
    <property type="component" value="Unassembled WGS sequence"/>
</dbReference>
<reference evidence="1 2" key="1">
    <citation type="submission" date="2021-04" db="EMBL/GenBank/DDBJ databases">
        <authorList>
            <person name="Pira H."/>
            <person name="Risdian C."/>
            <person name="Wink J."/>
        </authorList>
    </citation>
    <scope>NUCLEOTIDE SEQUENCE [LARGE SCALE GENOMIC DNA]</scope>
    <source>
        <strain evidence="1 2">WHA3</strain>
    </source>
</reference>
<comment type="caution">
    <text evidence="1">The sequence shown here is derived from an EMBL/GenBank/DDBJ whole genome shotgun (WGS) entry which is preliminary data.</text>
</comment>
<name>A0ABS6SCN2_9SPHN</name>